<dbReference type="GO" id="GO:0009401">
    <property type="term" value="P:phosphoenolpyruvate-dependent sugar phosphotransferase system"/>
    <property type="evidence" value="ECO:0007669"/>
    <property type="project" value="UniProtKB-KW"/>
</dbReference>
<dbReference type="Pfam" id="PF02302">
    <property type="entry name" value="PTS_IIB"/>
    <property type="match status" value="1"/>
</dbReference>
<dbReference type="GO" id="GO:0016301">
    <property type="term" value="F:kinase activity"/>
    <property type="evidence" value="ECO:0007669"/>
    <property type="project" value="UniProtKB-KW"/>
</dbReference>
<evidence type="ECO:0000256" key="1">
    <source>
        <dbReference type="ARBA" id="ARBA00022448"/>
    </source>
</evidence>
<evidence type="ECO:0000259" key="8">
    <source>
        <dbReference type="PROSITE" id="PS51100"/>
    </source>
</evidence>
<sequence>MKEIVLVCTIGISTAFTVKDMMKSVKKQNLDINIRALALDNLYEVVESEPVDLVLLTPPVASRFKEIKTNIADDIPVAVVSGEHYVNYDGETILEEAQKHLK</sequence>
<keyword evidence="2" id="KW-0597">Phosphoprotein</keyword>
<keyword evidence="1" id="KW-0813">Transport</keyword>
<name>A0A419V0B1_9BACL</name>
<evidence type="ECO:0000313" key="10">
    <source>
        <dbReference type="Proteomes" id="UP000285120"/>
    </source>
</evidence>
<keyword evidence="6" id="KW-0418">Kinase</keyword>
<dbReference type="PANTHER" id="PTHR34581">
    <property type="entry name" value="PTS SYSTEM N,N'-DIACETYLCHITOBIOSE-SPECIFIC EIIB COMPONENT"/>
    <property type="match status" value="1"/>
</dbReference>
<keyword evidence="3" id="KW-0762">Sugar transport</keyword>
<evidence type="ECO:0000256" key="4">
    <source>
        <dbReference type="ARBA" id="ARBA00022679"/>
    </source>
</evidence>
<evidence type="ECO:0000313" key="9">
    <source>
        <dbReference type="EMBL" id="RKD71339.1"/>
    </source>
</evidence>
<proteinExistence type="predicted"/>
<keyword evidence="4" id="KW-0808">Transferase</keyword>
<reference evidence="9 10" key="1">
    <citation type="submission" date="2018-09" db="EMBL/GenBank/DDBJ databases">
        <title>Genomic Encyclopedia of Archaeal and Bacterial Type Strains, Phase II (KMG-II): from individual species to whole genera.</title>
        <authorList>
            <person name="Goeker M."/>
        </authorList>
    </citation>
    <scope>NUCLEOTIDE SEQUENCE [LARGE SCALE GENOMIC DNA]</scope>
    <source>
        <strain evidence="9 10">DSM 17008</strain>
    </source>
</reference>
<dbReference type="EMBL" id="RAPK01000010">
    <property type="protein sequence ID" value="RKD71339.1"/>
    <property type="molecule type" value="Genomic_DNA"/>
</dbReference>
<feature type="modified residue" description="Phosphocysteine; by EIIA" evidence="7">
    <location>
        <position position="8"/>
    </location>
</feature>
<evidence type="ECO:0000256" key="3">
    <source>
        <dbReference type="ARBA" id="ARBA00022597"/>
    </source>
</evidence>
<dbReference type="Proteomes" id="UP000285120">
    <property type="component" value="Unassembled WGS sequence"/>
</dbReference>
<keyword evidence="10" id="KW-1185">Reference proteome</keyword>
<dbReference type="InterPro" id="IPR013012">
    <property type="entry name" value="PTS_EIIB_3"/>
</dbReference>
<dbReference type="RefSeq" id="WP_120193876.1">
    <property type="nucleotide sequence ID" value="NZ_RAPK01000010.1"/>
</dbReference>
<dbReference type="OrthoDB" id="9808134at2"/>
<dbReference type="GO" id="GO:0008982">
    <property type="term" value="F:protein-N(PI)-phosphohistidine-sugar phosphotransferase activity"/>
    <property type="evidence" value="ECO:0007669"/>
    <property type="project" value="InterPro"/>
</dbReference>
<dbReference type="Gene3D" id="3.40.50.2300">
    <property type="match status" value="1"/>
</dbReference>
<dbReference type="PROSITE" id="PS51100">
    <property type="entry name" value="PTS_EIIB_TYPE_3"/>
    <property type="match status" value="1"/>
</dbReference>
<evidence type="ECO:0000256" key="6">
    <source>
        <dbReference type="ARBA" id="ARBA00022777"/>
    </source>
</evidence>
<comment type="caution">
    <text evidence="9">The sequence shown here is derived from an EMBL/GenBank/DDBJ whole genome shotgun (WGS) entry which is preliminary data.</text>
</comment>
<dbReference type="InterPro" id="IPR036095">
    <property type="entry name" value="PTS_EIIB-like_sf"/>
</dbReference>
<gene>
    <name evidence="9" type="ORF">ATL39_2735</name>
</gene>
<dbReference type="InterPro" id="IPR003501">
    <property type="entry name" value="PTS_EIIB_2/3"/>
</dbReference>
<keyword evidence="5" id="KW-0598">Phosphotransferase system</keyword>
<dbReference type="SUPFAM" id="SSF52794">
    <property type="entry name" value="PTS system IIB component-like"/>
    <property type="match status" value="1"/>
</dbReference>
<protein>
    <submittedName>
        <fullName evidence="9">PTS system cellobiose-specific IIB component</fullName>
    </submittedName>
</protein>
<feature type="domain" description="PTS EIIB type-3" evidence="8">
    <location>
        <begin position="1"/>
        <end position="102"/>
    </location>
</feature>
<evidence type="ECO:0000256" key="2">
    <source>
        <dbReference type="ARBA" id="ARBA00022553"/>
    </source>
</evidence>
<organism evidence="9 10">
    <name type="scientific">Sinobaca qinghaiensis</name>
    <dbReference type="NCBI Taxonomy" id="342944"/>
    <lineage>
        <taxon>Bacteria</taxon>
        <taxon>Bacillati</taxon>
        <taxon>Bacillota</taxon>
        <taxon>Bacilli</taxon>
        <taxon>Bacillales</taxon>
        <taxon>Sporolactobacillaceae</taxon>
        <taxon>Sinobaca</taxon>
    </lineage>
</organism>
<dbReference type="PANTHER" id="PTHR34581:SF2">
    <property type="entry name" value="PTS SYSTEM N,N'-DIACETYLCHITOBIOSE-SPECIFIC EIIB COMPONENT"/>
    <property type="match status" value="1"/>
</dbReference>
<evidence type="ECO:0000256" key="7">
    <source>
        <dbReference type="PROSITE-ProRule" id="PRU00423"/>
    </source>
</evidence>
<dbReference type="InterPro" id="IPR051819">
    <property type="entry name" value="PTS_sugar-specific_EIIB"/>
</dbReference>
<accession>A0A419V0B1</accession>
<evidence type="ECO:0000256" key="5">
    <source>
        <dbReference type="ARBA" id="ARBA00022683"/>
    </source>
</evidence>
<dbReference type="AlphaFoldDB" id="A0A419V0B1"/>